<proteinExistence type="predicted"/>
<reference evidence="1 2" key="1">
    <citation type="journal article" date="2016" name="Nat. Commun.">
        <title>Extremotolerant tardigrade genome and improved radiotolerance of human cultured cells by tardigrade-unique protein.</title>
        <authorList>
            <person name="Hashimoto T."/>
            <person name="Horikawa D.D."/>
            <person name="Saito Y."/>
            <person name="Kuwahara H."/>
            <person name="Kozuka-Hata H."/>
            <person name="Shin-I T."/>
            <person name="Minakuchi Y."/>
            <person name="Ohishi K."/>
            <person name="Motoyama A."/>
            <person name="Aizu T."/>
            <person name="Enomoto A."/>
            <person name="Kondo K."/>
            <person name="Tanaka S."/>
            <person name="Hara Y."/>
            <person name="Koshikawa S."/>
            <person name="Sagara H."/>
            <person name="Miura T."/>
            <person name="Yokobori S."/>
            <person name="Miyagawa K."/>
            <person name="Suzuki Y."/>
            <person name="Kubo T."/>
            <person name="Oyama M."/>
            <person name="Kohara Y."/>
            <person name="Fujiyama A."/>
            <person name="Arakawa K."/>
            <person name="Katayama T."/>
            <person name="Toyoda A."/>
            <person name="Kunieda T."/>
        </authorList>
    </citation>
    <scope>NUCLEOTIDE SEQUENCE [LARGE SCALE GENOMIC DNA]</scope>
    <source>
        <strain evidence="1 2">YOKOZUNA-1</strain>
    </source>
</reference>
<gene>
    <name evidence="1" type="primary">RvY_14775-1</name>
    <name evidence="1" type="synonym">RvY_14775.1</name>
    <name evidence="1" type="ORF">RvY_14775</name>
</gene>
<dbReference type="Proteomes" id="UP000186922">
    <property type="component" value="Unassembled WGS sequence"/>
</dbReference>
<dbReference type="EMBL" id="BDGG01000011">
    <property type="protein sequence ID" value="GAV04506.1"/>
    <property type="molecule type" value="Genomic_DNA"/>
</dbReference>
<evidence type="ECO:0000313" key="1">
    <source>
        <dbReference type="EMBL" id="GAV04506.1"/>
    </source>
</evidence>
<dbReference type="AlphaFoldDB" id="A0A1D1VUA5"/>
<name>A0A1D1VUA5_RAMVA</name>
<comment type="caution">
    <text evidence="1">The sequence shown here is derived from an EMBL/GenBank/DDBJ whole genome shotgun (WGS) entry which is preliminary data.</text>
</comment>
<sequence>MPEYLISNTFQETDQTNMDLFTGDSYAVIYPATMTTMPTTTTTLKPITTTTVAKSTKPSIPPTIGNIATCICSPDFGVPPPQCTWTGDGNGNPLTCIPFCPCFSGPCVSDKNNERCLLQKGPPTPGCSYTGLGTGDGITLTCPEVCVTQCP</sequence>
<protein>
    <submittedName>
        <fullName evidence="1">Uncharacterized protein</fullName>
    </submittedName>
</protein>
<organism evidence="1 2">
    <name type="scientific">Ramazzottius varieornatus</name>
    <name type="common">Water bear</name>
    <name type="synonym">Tardigrade</name>
    <dbReference type="NCBI Taxonomy" id="947166"/>
    <lineage>
        <taxon>Eukaryota</taxon>
        <taxon>Metazoa</taxon>
        <taxon>Ecdysozoa</taxon>
        <taxon>Tardigrada</taxon>
        <taxon>Eutardigrada</taxon>
        <taxon>Parachela</taxon>
        <taxon>Hypsibioidea</taxon>
        <taxon>Ramazzottiidae</taxon>
        <taxon>Ramazzottius</taxon>
    </lineage>
</organism>
<evidence type="ECO:0000313" key="2">
    <source>
        <dbReference type="Proteomes" id="UP000186922"/>
    </source>
</evidence>
<keyword evidence="2" id="KW-1185">Reference proteome</keyword>
<accession>A0A1D1VUA5</accession>